<reference evidence="1" key="2">
    <citation type="submission" date="2021-04" db="EMBL/GenBank/DDBJ databases">
        <authorList>
            <person name="Gilroy R."/>
        </authorList>
    </citation>
    <scope>NUCLEOTIDE SEQUENCE</scope>
    <source>
        <strain evidence="1">ChiSxjej6B18-287</strain>
    </source>
</reference>
<dbReference type="Gene3D" id="1.10.150.240">
    <property type="entry name" value="Putative phosphatase, domain 2"/>
    <property type="match status" value="1"/>
</dbReference>
<organism evidence="1 2">
    <name type="scientific">Candidatus Blautia merdigallinarum</name>
    <dbReference type="NCBI Taxonomy" id="2838495"/>
    <lineage>
        <taxon>Bacteria</taxon>
        <taxon>Bacillati</taxon>
        <taxon>Bacillota</taxon>
        <taxon>Clostridia</taxon>
        <taxon>Lachnospirales</taxon>
        <taxon>Lachnospiraceae</taxon>
        <taxon>Blautia</taxon>
    </lineage>
</organism>
<dbReference type="Proteomes" id="UP000823893">
    <property type="component" value="Unassembled WGS sequence"/>
</dbReference>
<dbReference type="SUPFAM" id="SSF56784">
    <property type="entry name" value="HAD-like"/>
    <property type="match status" value="1"/>
</dbReference>
<sequence>MRNTEIQGAIFDVDGTLLDSMGYWEHLGDEYLLSRQLQPPENLANLLASMTLLEAAEYFRERYGLQEEAEEMIRDFDRLMAVHYQQDIPEKEGVRQVLEELKEREIPMYIATATQRPLVEAALVRTGLNGYFQGMITCQEAGKSKRDPLIYQIAREKLGTDKEKTAVFEDAVFAARTAKKEGFFLVGIYDVWEPEQELLKKTADIYLKTWSEWK</sequence>
<dbReference type="Gene3D" id="3.40.50.1000">
    <property type="entry name" value="HAD superfamily/HAD-like"/>
    <property type="match status" value="1"/>
</dbReference>
<name>A0A9D2N8R8_9FIRM</name>
<reference evidence="1" key="1">
    <citation type="journal article" date="2021" name="PeerJ">
        <title>Extensive microbial diversity within the chicken gut microbiome revealed by metagenomics and culture.</title>
        <authorList>
            <person name="Gilroy R."/>
            <person name="Ravi A."/>
            <person name="Getino M."/>
            <person name="Pursley I."/>
            <person name="Horton D.L."/>
            <person name="Alikhan N.F."/>
            <person name="Baker D."/>
            <person name="Gharbi K."/>
            <person name="Hall N."/>
            <person name="Watson M."/>
            <person name="Adriaenssens E.M."/>
            <person name="Foster-Nyarko E."/>
            <person name="Jarju S."/>
            <person name="Secka A."/>
            <person name="Antonio M."/>
            <person name="Oren A."/>
            <person name="Chaudhuri R.R."/>
            <person name="La Ragione R."/>
            <person name="Hildebrand F."/>
            <person name="Pallen M.J."/>
        </authorList>
    </citation>
    <scope>NUCLEOTIDE SEQUENCE</scope>
    <source>
        <strain evidence="1">ChiSxjej6B18-287</strain>
    </source>
</reference>
<dbReference type="PRINTS" id="PR00413">
    <property type="entry name" value="HADHALOGNASE"/>
</dbReference>
<gene>
    <name evidence="1" type="ORF">H9935_12105</name>
</gene>
<dbReference type="AlphaFoldDB" id="A0A9D2N8R8"/>
<protein>
    <submittedName>
        <fullName evidence="1">HAD family phosphatase</fullName>
    </submittedName>
</protein>
<comment type="caution">
    <text evidence="1">The sequence shown here is derived from an EMBL/GenBank/DDBJ whole genome shotgun (WGS) entry which is preliminary data.</text>
</comment>
<evidence type="ECO:0000313" key="2">
    <source>
        <dbReference type="Proteomes" id="UP000823893"/>
    </source>
</evidence>
<dbReference type="SFLD" id="SFLDG01129">
    <property type="entry name" value="C1.5:_HAD__Beta-PGM__Phosphata"/>
    <property type="match status" value="1"/>
</dbReference>
<evidence type="ECO:0000313" key="1">
    <source>
        <dbReference type="EMBL" id="HJC11523.1"/>
    </source>
</evidence>
<dbReference type="NCBIfam" id="TIGR01509">
    <property type="entry name" value="HAD-SF-IA-v3"/>
    <property type="match status" value="1"/>
</dbReference>
<dbReference type="InterPro" id="IPR036412">
    <property type="entry name" value="HAD-like_sf"/>
</dbReference>
<dbReference type="SFLD" id="SFLDS00003">
    <property type="entry name" value="Haloacid_Dehalogenase"/>
    <property type="match status" value="1"/>
</dbReference>
<dbReference type="GO" id="GO:0050308">
    <property type="term" value="F:sugar-phosphatase activity"/>
    <property type="evidence" value="ECO:0007669"/>
    <property type="project" value="TreeGrafter"/>
</dbReference>
<dbReference type="InterPro" id="IPR006439">
    <property type="entry name" value="HAD-SF_hydro_IA"/>
</dbReference>
<dbReference type="InterPro" id="IPR041492">
    <property type="entry name" value="HAD_2"/>
</dbReference>
<dbReference type="PANTHER" id="PTHR43481">
    <property type="entry name" value="FRUCTOSE-1-PHOSPHATE PHOSPHATASE"/>
    <property type="match status" value="1"/>
</dbReference>
<dbReference type="InterPro" id="IPR023214">
    <property type="entry name" value="HAD_sf"/>
</dbReference>
<dbReference type="EMBL" id="DWWV01000163">
    <property type="protein sequence ID" value="HJC11523.1"/>
    <property type="molecule type" value="Genomic_DNA"/>
</dbReference>
<dbReference type="CDD" id="cd07505">
    <property type="entry name" value="HAD_BPGM-like"/>
    <property type="match status" value="1"/>
</dbReference>
<dbReference type="PANTHER" id="PTHR43481:SF4">
    <property type="entry name" value="GLYCEROL-1-PHOSPHATE PHOSPHOHYDROLASE 1-RELATED"/>
    <property type="match status" value="1"/>
</dbReference>
<dbReference type="InterPro" id="IPR023198">
    <property type="entry name" value="PGP-like_dom2"/>
</dbReference>
<proteinExistence type="predicted"/>
<dbReference type="Pfam" id="PF13419">
    <property type="entry name" value="HAD_2"/>
    <property type="match status" value="1"/>
</dbReference>
<dbReference type="InterPro" id="IPR051806">
    <property type="entry name" value="HAD-like_SPP"/>
</dbReference>
<accession>A0A9D2N8R8</accession>